<dbReference type="Pfam" id="PF05973">
    <property type="entry name" value="Gp49"/>
    <property type="match status" value="1"/>
</dbReference>
<dbReference type="GeneID" id="90768472"/>
<evidence type="ECO:0000313" key="1">
    <source>
        <dbReference type="EMBL" id="QBK31668.1"/>
    </source>
</evidence>
<dbReference type="Proteomes" id="UP000293719">
    <property type="component" value="Chromosome"/>
</dbReference>
<dbReference type="EMBL" id="CP036532">
    <property type="protein sequence ID" value="QBK31668.1"/>
    <property type="molecule type" value="Genomic_DNA"/>
</dbReference>
<protein>
    <submittedName>
        <fullName evidence="1">Type II toxin-antitoxin system RelE/ParE family toxin</fullName>
    </submittedName>
</protein>
<gene>
    <name evidence="1" type="ORF">E0E05_14285</name>
</gene>
<keyword evidence="2" id="KW-1185">Reference proteome</keyword>
<dbReference type="PIRSF" id="PIRSF028744">
    <property type="entry name" value="Addict_mod_HI1419"/>
    <property type="match status" value="1"/>
</dbReference>
<evidence type="ECO:0000313" key="2">
    <source>
        <dbReference type="Proteomes" id="UP000293719"/>
    </source>
</evidence>
<reference evidence="1 2" key="1">
    <citation type="journal article" date="2017" name="Int. J. Syst. Evol. Microbiol.">
        <title>Roseitalea porphyridii gen. nov., sp. nov., isolated from a red alga, and reclassification of Hoeflea suaedae Chung et al. 2013 as Pseudohoeflea suaedae gen. nov., comb. nov.</title>
        <authorList>
            <person name="Hyeon J.W."/>
            <person name="Jeong S.E."/>
            <person name="Baek K."/>
            <person name="Jeon C.O."/>
        </authorList>
    </citation>
    <scope>NUCLEOTIDE SEQUENCE [LARGE SCALE GENOMIC DNA]</scope>
    <source>
        <strain evidence="1 2">MA7-20</strain>
    </source>
</reference>
<organism evidence="1 2">
    <name type="scientific">Roseitalea porphyridii</name>
    <dbReference type="NCBI Taxonomy" id="1852022"/>
    <lineage>
        <taxon>Bacteria</taxon>
        <taxon>Pseudomonadati</taxon>
        <taxon>Pseudomonadota</taxon>
        <taxon>Alphaproteobacteria</taxon>
        <taxon>Hyphomicrobiales</taxon>
        <taxon>Ahrensiaceae</taxon>
        <taxon>Roseitalea</taxon>
    </lineage>
</organism>
<dbReference type="InterPro" id="IPR014056">
    <property type="entry name" value="TypeIITA-like_toxin_pred"/>
</dbReference>
<dbReference type="PANTHER" id="PTHR41791">
    <property type="entry name" value="SSL7039 PROTEIN"/>
    <property type="match status" value="1"/>
</dbReference>
<accession>A0A4V1A478</accession>
<name>A0A4V1A478_9HYPH</name>
<dbReference type="OrthoDB" id="5296237at2"/>
<dbReference type="PANTHER" id="PTHR41791:SF1">
    <property type="entry name" value="SSL7039 PROTEIN"/>
    <property type="match status" value="1"/>
</dbReference>
<sequence length="96" mass="10885">MIEVRKTAVFERWYAGLRDVQARVRIDARIDRIGLGNFGDAKSVGSGVMELRLAFGPGYRLYYTRRHGKVVVLLCGGDKGSQRRDIEMAKRLAKEL</sequence>
<dbReference type="NCBIfam" id="TIGR02683">
    <property type="entry name" value="upstrm_HI1419"/>
    <property type="match status" value="1"/>
</dbReference>
<dbReference type="InterPro" id="IPR009241">
    <property type="entry name" value="HigB-like"/>
</dbReference>
<dbReference type="KEGG" id="rpod:E0E05_14285"/>
<dbReference type="AlphaFoldDB" id="A0A4V1A478"/>
<proteinExistence type="predicted"/>
<dbReference type="RefSeq" id="WP_131617323.1">
    <property type="nucleotide sequence ID" value="NZ_CP036532.1"/>
</dbReference>